<dbReference type="AlphaFoldDB" id="A0A5B7HED9"/>
<accession>A0A5B7HED9</accession>
<proteinExistence type="predicted"/>
<evidence type="ECO:0000313" key="2">
    <source>
        <dbReference type="Proteomes" id="UP000324222"/>
    </source>
</evidence>
<gene>
    <name evidence="1" type="ORF">E2C01_062346</name>
</gene>
<dbReference type="EMBL" id="VSRR010027378">
    <property type="protein sequence ID" value="MPC68149.1"/>
    <property type="molecule type" value="Genomic_DNA"/>
</dbReference>
<reference evidence="1 2" key="1">
    <citation type="submission" date="2019-05" db="EMBL/GenBank/DDBJ databases">
        <title>Another draft genome of Portunus trituberculatus and its Hox gene families provides insights of decapod evolution.</title>
        <authorList>
            <person name="Jeong J.-H."/>
            <person name="Song I."/>
            <person name="Kim S."/>
            <person name="Choi T."/>
            <person name="Kim D."/>
            <person name="Ryu S."/>
            <person name="Kim W."/>
        </authorList>
    </citation>
    <scope>NUCLEOTIDE SEQUENCE [LARGE SCALE GENOMIC DNA]</scope>
    <source>
        <tissue evidence="1">Muscle</tissue>
    </source>
</reference>
<organism evidence="1 2">
    <name type="scientific">Portunus trituberculatus</name>
    <name type="common">Swimming crab</name>
    <name type="synonym">Neptunus trituberculatus</name>
    <dbReference type="NCBI Taxonomy" id="210409"/>
    <lineage>
        <taxon>Eukaryota</taxon>
        <taxon>Metazoa</taxon>
        <taxon>Ecdysozoa</taxon>
        <taxon>Arthropoda</taxon>
        <taxon>Crustacea</taxon>
        <taxon>Multicrustacea</taxon>
        <taxon>Malacostraca</taxon>
        <taxon>Eumalacostraca</taxon>
        <taxon>Eucarida</taxon>
        <taxon>Decapoda</taxon>
        <taxon>Pleocyemata</taxon>
        <taxon>Brachyura</taxon>
        <taxon>Eubrachyura</taxon>
        <taxon>Portunoidea</taxon>
        <taxon>Portunidae</taxon>
        <taxon>Portuninae</taxon>
        <taxon>Portunus</taxon>
    </lineage>
</organism>
<dbReference type="Proteomes" id="UP000324222">
    <property type="component" value="Unassembled WGS sequence"/>
</dbReference>
<evidence type="ECO:0000313" key="1">
    <source>
        <dbReference type="EMBL" id="MPC68149.1"/>
    </source>
</evidence>
<sequence>MKCCSRGCDGWQRLACTASQEGVLVFAHCKSTTWWPRAALHAAVQVEVHDVTLKTSQLGAAR</sequence>
<name>A0A5B7HED9_PORTR</name>
<comment type="caution">
    <text evidence="1">The sequence shown here is derived from an EMBL/GenBank/DDBJ whole genome shotgun (WGS) entry which is preliminary data.</text>
</comment>
<keyword evidence="2" id="KW-1185">Reference proteome</keyword>
<protein>
    <submittedName>
        <fullName evidence="1">Uncharacterized protein</fullName>
    </submittedName>
</protein>